<keyword evidence="3 5" id="KW-0067">ATP-binding</keyword>
<feature type="domain" description="Helicase C-terminal" evidence="7">
    <location>
        <begin position="926"/>
        <end position="1084"/>
    </location>
</feature>
<dbReference type="GeneID" id="39868690"/>
<dbReference type="CDD" id="cd18787">
    <property type="entry name" value="SF2_C_DEAD"/>
    <property type="match status" value="1"/>
</dbReference>
<dbReference type="PANTHER" id="PTHR24031">
    <property type="entry name" value="RNA HELICASE"/>
    <property type="match status" value="1"/>
</dbReference>
<dbReference type="Gene3D" id="3.40.50.300">
    <property type="entry name" value="P-loop containing nucleotide triphosphate hydrolases"/>
    <property type="match status" value="3"/>
</dbReference>
<dbReference type="GO" id="GO:0005524">
    <property type="term" value="F:ATP binding"/>
    <property type="evidence" value="ECO:0007669"/>
    <property type="project" value="UniProtKB-UniRule"/>
</dbReference>
<feature type="compositionally biased region" description="Basic and acidic residues" evidence="6">
    <location>
        <begin position="1259"/>
        <end position="1275"/>
    </location>
</feature>
<dbReference type="SMART" id="SM00487">
    <property type="entry name" value="DEXDc"/>
    <property type="match status" value="1"/>
</dbReference>
<evidence type="ECO:0000259" key="7">
    <source>
        <dbReference type="PROSITE" id="PS51194"/>
    </source>
</evidence>
<comment type="catalytic activity">
    <reaction evidence="5">
        <text>ATP + H2O = ADP + phosphate + H(+)</text>
        <dbReference type="Rhea" id="RHEA:13065"/>
        <dbReference type="ChEBI" id="CHEBI:15377"/>
        <dbReference type="ChEBI" id="CHEBI:15378"/>
        <dbReference type="ChEBI" id="CHEBI:30616"/>
        <dbReference type="ChEBI" id="CHEBI:43474"/>
        <dbReference type="ChEBI" id="CHEBI:456216"/>
        <dbReference type="EC" id="3.6.4.13"/>
    </reaction>
</comment>
<feature type="compositionally biased region" description="Low complexity" evidence="6">
    <location>
        <begin position="303"/>
        <end position="335"/>
    </location>
</feature>
<comment type="function">
    <text evidence="5">RNA helicase.</text>
</comment>
<keyword evidence="5 8" id="KW-0347">Helicase</keyword>
<evidence type="ECO:0000256" key="4">
    <source>
        <dbReference type="ARBA" id="ARBA00022884"/>
    </source>
</evidence>
<keyword evidence="1 5" id="KW-0547">Nucleotide-binding</keyword>
<dbReference type="OMA" id="DTKNVDH"/>
<feature type="compositionally biased region" description="Polar residues" evidence="6">
    <location>
        <begin position="1030"/>
        <end position="1050"/>
    </location>
</feature>
<sequence>MKYYKWLSLWSSNKLTKKTSFLFYAQQNKFSRIKRKVKSVNGEKNIYFEKKEKTDKDTIYLTTGLIDEKCKGDTNKKTDNQMGKQNLEDNKNEEIKKKKKYEQVRKKLYKKYNYYEIESDPHNICKHDKAYENINELNIHKMLLLGLKKMHIYQLNQMQLNTFLTIQQGKDVIINYPDGSGKTIAYLLPILNNLYFVHDYLEQIILNSYNDTTSERSICNNLIVNNYKCNNNFNVYDEMSNYLLKYTHYKNHVFFEDNTLDINDKMKKDFHLLPPSFDEHNENVFILPTVGRRSKKKKLTIKRNNSNSRSNNSGNNSSNNRSNNSRNSNNARSVFNSNSASSGFMDASCVDLDQNTQLKKVNNISIINKLIEIIKINNVNLSNLNSDNINRQELEKLDNILKYHISGKKESNCEKTANSAECIYRYLTLNPLQINKSVIILTINKDNISQIVNVIKQLDVLDRINVQTLNDVPYVNSAQGVEKAGKEEEEEEEYIRKNHFDLENLQVENVKRLNNSVLCNDQIMWACSDIIVSTPDIFLNSYKDNRSNNNILPSIIIFDEIDMLFQNNAYRNTMMNIFHIIKKRPEIYNPHVDISNQNIENINETIERMLINREVNYGSGSSYNVEDKKRGRNSFDSLNSNFSPSANLQHANCAEAYDETKTEIPQVKKTNGGISSNENVTITASGKYHGEEYAKYKNNSCSATTGSAIAQVADPMNNCYQERDYSKGVREKKEYIPLNQLIYVCSTLPSVGHTTAGSMLAERFNHLIEIVCKGNYKIAKNICTQWVELNREKILNLYLYNSNKYNNDNNSCNTINRSIIHSSNRDNTIGSANLKDFSLSSRINELENSSFEHRLDILIYILKKYHEQTLNFEVYQRSEYSEHSHVDVKKNEKEVREEQVNEKNVSEKQVNEKKRPLDLSSKKKFSLIDKYPIYKTIVFVNSIKDCIKIFSFLKKHNWPVFSFHKNLSLNSRIQNLHKFYYSKVGILITTDLLSRGIDTKNIDHVINFHFPSDAITYIHRLGKMNRLNSHTSSEYGRSRISGNMHTTYSPNGDDCIDDNDKNDKNDDCYNENEQHDDQNHHNVQLTGRNTPSCMHWVKSSQKKVEKMKYHNEDLTDKRKKKKKNFLVTNFISTSNLPLAHSIRNYNNNDLNLLSLFSRKKSFKMKIKRNNDETNKNKYIYVDSVDDVDLDINNHRLNTLLHQMSETNDHRQMNNGHLEGVSSCASTQNNAYVQAPFTVFSLEDDDEEEDDNDSDDKNDDNDKNNDHDERESRYPKAEWNSGTLSADPGEHSIQNSNENAFSTGVRAKNVTKKFDDFTDDHTQNSYTKCTQEYTGKNKKNKLNKIGKNHDNHNADISCNHVKEMYEGKKNFDQNKPIQYPNLRRTANLTIPSWDDVKFDHKKFVVERFKSKDCYLVSQVKRGKLILNNFDNNNDNEDELLF</sequence>
<feature type="region of interest" description="Disordered" evidence="6">
    <location>
        <begin position="1242"/>
        <end position="1295"/>
    </location>
</feature>
<dbReference type="InterPro" id="IPR001650">
    <property type="entry name" value="Helicase_C-like"/>
</dbReference>
<accession>A0A1D3PBC6</accession>
<dbReference type="Pfam" id="PF00270">
    <property type="entry name" value="DEAD"/>
    <property type="match status" value="1"/>
</dbReference>
<keyword evidence="2 5" id="KW-0378">Hydrolase</keyword>
<protein>
    <recommendedName>
        <fullName evidence="5">ATP-dependent RNA helicase</fullName>
        <ecNumber evidence="5">3.6.4.13</ecNumber>
    </recommendedName>
</protein>
<dbReference type="InterPro" id="IPR011545">
    <property type="entry name" value="DEAD/DEAH_box_helicase_dom"/>
</dbReference>
<proteinExistence type="inferred from homology"/>
<feature type="region of interest" description="Disordered" evidence="6">
    <location>
        <begin position="295"/>
        <end position="335"/>
    </location>
</feature>
<dbReference type="EC" id="3.6.4.13" evidence="5"/>
<dbReference type="GO" id="GO:0003723">
    <property type="term" value="F:RNA binding"/>
    <property type="evidence" value="ECO:0007669"/>
    <property type="project" value="UniProtKB-UniRule"/>
</dbReference>
<dbReference type="KEGG" id="pmal:PMUG01_09016200"/>
<evidence type="ECO:0000313" key="9">
    <source>
        <dbReference type="Proteomes" id="UP000219813"/>
    </source>
</evidence>
<dbReference type="Pfam" id="PF00271">
    <property type="entry name" value="Helicase_C"/>
    <property type="match status" value="1"/>
</dbReference>
<dbReference type="RefSeq" id="XP_028861491.1">
    <property type="nucleotide sequence ID" value="XM_029004842.1"/>
</dbReference>
<dbReference type="GO" id="GO:0016887">
    <property type="term" value="F:ATP hydrolysis activity"/>
    <property type="evidence" value="ECO:0007669"/>
    <property type="project" value="RHEA"/>
</dbReference>
<dbReference type="InterPro" id="IPR027417">
    <property type="entry name" value="P-loop_NTPase"/>
</dbReference>
<evidence type="ECO:0000256" key="5">
    <source>
        <dbReference type="RuleBase" id="RU365068"/>
    </source>
</evidence>
<evidence type="ECO:0000256" key="3">
    <source>
        <dbReference type="ARBA" id="ARBA00022840"/>
    </source>
</evidence>
<feature type="region of interest" description="Disordered" evidence="6">
    <location>
        <begin position="885"/>
        <end position="911"/>
    </location>
</feature>
<name>A0A1D3PBC6_PLAMA</name>
<dbReference type="SMART" id="SM00490">
    <property type="entry name" value="HELICc"/>
    <property type="match status" value="1"/>
</dbReference>
<keyword evidence="4 5" id="KW-0694">RNA-binding</keyword>
<comment type="similarity">
    <text evidence="5">Belongs to the DEAD box helicase family.</text>
</comment>
<feature type="compositionally biased region" description="Basic and acidic residues" evidence="6">
    <location>
        <begin position="1058"/>
        <end position="1080"/>
    </location>
</feature>
<comment type="domain">
    <text evidence="5">The Q motif is unique to and characteristic of the DEAD box family of RNA helicases and controls ATP binding and hydrolysis.</text>
</comment>
<dbReference type="EMBL" id="LT594630">
    <property type="protein sequence ID" value="SCN12594.1"/>
    <property type="molecule type" value="Genomic_DNA"/>
</dbReference>
<dbReference type="InterPro" id="IPR014001">
    <property type="entry name" value="Helicase_ATP-bd"/>
</dbReference>
<dbReference type="SUPFAM" id="SSF52540">
    <property type="entry name" value="P-loop containing nucleoside triphosphate hydrolases"/>
    <property type="match status" value="2"/>
</dbReference>
<organism evidence="8 9">
    <name type="scientific">Plasmodium malariae</name>
    <dbReference type="NCBI Taxonomy" id="5858"/>
    <lineage>
        <taxon>Eukaryota</taxon>
        <taxon>Sar</taxon>
        <taxon>Alveolata</taxon>
        <taxon>Apicomplexa</taxon>
        <taxon>Aconoidasida</taxon>
        <taxon>Haemosporida</taxon>
        <taxon>Plasmodiidae</taxon>
        <taxon>Plasmodium</taxon>
        <taxon>Plasmodium (Plasmodium)</taxon>
    </lineage>
</organism>
<dbReference type="OrthoDB" id="432247at2759"/>
<dbReference type="GO" id="GO:0003724">
    <property type="term" value="F:RNA helicase activity"/>
    <property type="evidence" value="ECO:0007669"/>
    <property type="project" value="UniProtKB-EC"/>
</dbReference>
<feature type="region of interest" description="Disordered" evidence="6">
    <location>
        <begin position="1030"/>
        <end position="1081"/>
    </location>
</feature>
<keyword evidence="9" id="KW-1185">Reference proteome</keyword>
<evidence type="ECO:0000256" key="2">
    <source>
        <dbReference type="ARBA" id="ARBA00022801"/>
    </source>
</evidence>
<dbReference type="PROSITE" id="PS51194">
    <property type="entry name" value="HELICASE_CTER"/>
    <property type="match status" value="1"/>
</dbReference>
<evidence type="ECO:0000313" key="8">
    <source>
        <dbReference type="EMBL" id="SCN12594.1"/>
    </source>
</evidence>
<evidence type="ECO:0000256" key="1">
    <source>
        <dbReference type="ARBA" id="ARBA00022741"/>
    </source>
</evidence>
<reference evidence="8 9" key="1">
    <citation type="submission" date="2016-06" db="EMBL/GenBank/DDBJ databases">
        <authorList>
            <consortium name="Pathogen Informatics"/>
        </authorList>
    </citation>
    <scope>NUCLEOTIDE SEQUENCE [LARGE SCALE GENOMIC DNA]</scope>
</reference>
<feature type="compositionally biased region" description="Acidic residues" evidence="6">
    <location>
        <begin position="1242"/>
        <end position="1258"/>
    </location>
</feature>
<gene>
    <name evidence="8" type="primary">PmUG01_09016200</name>
    <name evidence="8" type="ORF">PMUG01_09016200</name>
</gene>
<dbReference type="Proteomes" id="UP000219813">
    <property type="component" value="Chromosome 9"/>
</dbReference>
<dbReference type="VEuPathDB" id="PlasmoDB:PmUG01_09016200"/>
<evidence type="ECO:0000256" key="6">
    <source>
        <dbReference type="SAM" id="MobiDB-lite"/>
    </source>
</evidence>